<dbReference type="PANTHER" id="PTHR30347:SF1">
    <property type="entry name" value="MECHANOSENSITIVE CHANNEL MSCK"/>
    <property type="match status" value="1"/>
</dbReference>
<comment type="caution">
    <text evidence="2">The sequence shown here is derived from an EMBL/GenBank/DDBJ whole genome shotgun (WGS) entry which is preliminary data.</text>
</comment>
<dbReference type="SUPFAM" id="SSF46689">
    <property type="entry name" value="Homeodomain-like"/>
    <property type="match status" value="1"/>
</dbReference>
<dbReference type="AlphaFoldDB" id="A0A6N7KV98"/>
<dbReference type="SUPFAM" id="SSF53098">
    <property type="entry name" value="Ribonuclease H-like"/>
    <property type="match status" value="1"/>
</dbReference>
<dbReference type="Pfam" id="PF13565">
    <property type="entry name" value="HTH_32"/>
    <property type="match status" value="1"/>
</dbReference>
<evidence type="ECO:0000313" key="5">
    <source>
        <dbReference type="EMBL" id="MQS16425.1"/>
    </source>
</evidence>
<evidence type="ECO:0000313" key="6">
    <source>
        <dbReference type="Proteomes" id="UP000450000"/>
    </source>
</evidence>
<keyword evidence="6" id="KW-1185">Reference proteome</keyword>
<dbReference type="InterPro" id="IPR038717">
    <property type="entry name" value="Tc1-like_DDE_dom"/>
</dbReference>
<proteinExistence type="predicted"/>
<reference evidence="2 6" key="1">
    <citation type="submission" date="2019-09" db="EMBL/GenBank/DDBJ databases">
        <title>Genome Sequences of Streptomyces kaniharaensis ATCC 21070.</title>
        <authorList>
            <person name="Zhu W."/>
            <person name="De Crecy-Lagard V."/>
            <person name="Richards N.G."/>
        </authorList>
    </citation>
    <scope>NUCLEOTIDE SEQUENCE [LARGE SCALE GENOMIC DNA]</scope>
    <source>
        <strain evidence="2 6">SF-557</strain>
    </source>
</reference>
<dbReference type="GO" id="GO:0015074">
    <property type="term" value="P:DNA integration"/>
    <property type="evidence" value="ECO:0007669"/>
    <property type="project" value="InterPro"/>
</dbReference>
<dbReference type="Proteomes" id="UP000450000">
    <property type="component" value="Unassembled WGS sequence"/>
</dbReference>
<dbReference type="InterPro" id="IPR001584">
    <property type="entry name" value="Integrase_cat-core"/>
</dbReference>
<dbReference type="InterPro" id="IPR009057">
    <property type="entry name" value="Homeodomain-like_sf"/>
</dbReference>
<accession>A0A6N7KV98</accession>
<dbReference type="EMBL" id="WBOF01000002">
    <property type="protein sequence ID" value="MQS16072.1"/>
    <property type="molecule type" value="Genomic_DNA"/>
</dbReference>
<evidence type="ECO:0000313" key="4">
    <source>
        <dbReference type="EMBL" id="MQS16072.1"/>
    </source>
</evidence>
<dbReference type="Gene3D" id="3.30.420.10">
    <property type="entry name" value="Ribonuclease H-like superfamily/Ribonuclease H"/>
    <property type="match status" value="1"/>
</dbReference>
<organism evidence="2 6">
    <name type="scientific">Streptomyces kaniharaensis</name>
    <dbReference type="NCBI Taxonomy" id="212423"/>
    <lineage>
        <taxon>Bacteria</taxon>
        <taxon>Bacillati</taxon>
        <taxon>Actinomycetota</taxon>
        <taxon>Actinomycetes</taxon>
        <taxon>Kitasatosporales</taxon>
        <taxon>Streptomycetaceae</taxon>
        <taxon>Streptomyces</taxon>
    </lineage>
</organism>
<evidence type="ECO:0000313" key="3">
    <source>
        <dbReference type="EMBL" id="MQS14765.1"/>
    </source>
</evidence>
<dbReference type="InterPro" id="IPR052702">
    <property type="entry name" value="MscS-like_channel"/>
</dbReference>
<dbReference type="EMBL" id="WBOF01000002">
    <property type="protein sequence ID" value="MQS16425.1"/>
    <property type="molecule type" value="Genomic_DNA"/>
</dbReference>
<dbReference type="InterPro" id="IPR047655">
    <property type="entry name" value="Transpos_IS630-like"/>
</dbReference>
<dbReference type="EMBL" id="WBOF01000001">
    <property type="protein sequence ID" value="MQS14765.1"/>
    <property type="molecule type" value="Genomic_DNA"/>
</dbReference>
<dbReference type="InterPro" id="IPR036397">
    <property type="entry name" value="RNaseH_sf"/>
</dbReference>
<evidence type="ECO:0000259" key="1">
    <source>
        <dbReference type="PROSITE" id="PS50994"/>
    </source>
</evidence>
<protein>
    <submittedName>
        <fullName evidence="2">IS630 family transposase</fullName>
    </submittedName>
</protein>
<dbReference type="PROSITE" id="PS50994">
    <property type="entry name" value="INTEGRASE"/>
    <property type="match status" value="1"/>
</dbReference>
<sequence length="365" mass="41461">MRRRGPALEPLLLSDEERATLTRWARRASSAQALALRARIVLACDGPDVPSIVGVARELGITADTVRKWRRRFLAERLDGLVDEPRPGRPPTIAVDEIEAVVVATLEEIPKNATHWSRSSMAARSGLSKSTVGRIWRKFQLKPHLVGTFKLSTDPLFIEKVHDVIGLYFDPPEGAVVLSVDEKSQIQALDRSQPVLPMMPGMPERRTHDYVRNGLTTLFAAFDTSSGKVITSLHRRHRAAEFKKFLVKIDREVPDGLDIHLICDNYGTHKTPAIRAWLAQHPRFHMHFTPTGSSWINQVERWFGFLTDQMIRRGAHKNVQALERDIRAWIKNWNEDPKPFTWTKTADEILDSLARFCRRISGAGH</sequence>
<dbReference type="InterPro" id="IPR012337">
    <property type="entry name" value="RNaseH-like_sf"/>
</dbReference>
<dbReference type="PANTHER" id="PTHR30347">
    <property type="entry name" value="POTASSIUM CHANNEL RELATED"/>
    <property type="match status" value="1"/>
</dbReference>
<dbReference type="GO" id="GO:0003676">
    <property type="term" value="F:nucleic acid binding"/>
    <property type="evidence" value="ECO:0007669"/>
    <property type="project" value="InterPro"/>
</dbReference>
<dbReference type="NCBIfam" id="NF033545">
    <property type="entry name" value="transpos_IS630"/>
    <property type="match status" value="1"/>
</dbReference>
<name>A0A6N7KV98_9ACTN</name>
<dbReference type="EMBL" id="WBOF01000001">
    <property type="protein sequence ID" value="MQS14755.1"/>
    <property type="molecule type" value="Genomic_DNA"/>
</dbReference>
<feature type="domain" description="Integrase catalytic" evidence="1">
    <location>
        <begin position="196"/>
        <end position="354"/>
    </location>
</feature>
<evidence type="ECO:0000313" key="2">
    <source>
        <dbReference type="EMBL" id="MQS14755.1"/>
    </source>
</evidence>
<dbReference type="Pfam" id="PF13358">
    <property type="entry name" value="DDE_3"/>
    <property type="match status" value="1"/>
</dbReference>
<gene>
    <name evidence="2" type="ORF">F7Q99_21435</name>
    <name evidence="3" type="ORF">F7Q99_21495</name>
    <name evidence="4" type="ORF">F7Q99_28485</name>
    <name evidence="5" type="ORF">F7Q99_30585</name>
</gene>